<dbReference type="PANTHER" id="PTHR45926">
    <property type="entry name" value="OSJNBA0053K19.4 PROTEIN"/>
    <property type="match status" value="1"/>
</dbReference>
<dbReference type="InterPro" id="IPR018359">
    <property type="entry name" value="Bromodomain_CS"/>
</dbReference>
<keyword evidence="1 2" id="KW-0103">Bromodomain</keyword>
<dbReference type="SUPFAM" id="SSF47370">
    <property type="entry name" value="Bromodomain"/>
    <property type="match status" value="1"/>
</dbReference>
<dbReference type="CDD" id="cd04369">
    <property type="entry name" value="Bromodomain"/>
    <property type="match status" value="1"/>
</dbReference>
<keyword evidence="5" id="KW-1185">Reference proteome</keyword>
<dbReference type="Proteomes" id="UP001470230">
    <property type="component" value="Unassembled WGS sequence"/>
</dbReference>
<dbReference type="Gene3D" id="1.20.920.10">
    <property type="entry name" value="Bromodomain-like"/>
    <property type="match status" value="1"/>
</dbReference>
<evidence type="ECO:0000259" key="3">
    <source>
        <dbReference type="PROSITE" id="PS50014"/>
    </source>
</evidence>
<dbReference type="InterPro" id="IPR036427">
    <property type="entry name" value="Bromodomain-like_sf"/>
</dbReference>
<evidence type="ECO:0000256" key="1">
    <source>
        <dbReference type="ARBA" id="ARBA00023117"/>
    </source>
</evidence>
<feature type="domain" description="Bromo" evidence="3">
    <location>
        <begin position="61"/>
        <end position="133"/>
    </location>
</feature>
<dbReference type="PRINTS" id="PR00503">
    <property type="entry name" value="BROMODOMAIN"/>
</dbReference>
<proteinExistence type="predicted"/>
<accession>A0ABR2J1I9</accession>
<dbReference type="PROSITE" id="PS50014">
    <property type="entry name" value="BROMODOMAIN_2"/>
    <property type="match status" value="1"/>
</dbReference>
<gene>
    <name evidence="4" type="ORF">M9Y10_008748</name>
</gene>
<dbReference type="PROSITE" id="PS00633">
    <property type="entry name" value="BROMODOMAIN_1"/>
    <property type="match status" value="1"/>
</dbReference>
<evidence type="ECO:0000256" key="2">
    <source>
        <dbReference type="PROSITE-ProRule" id="PRU00035"/>
    </source>
</evidence>
<dbReference type="EMBL" id="JAPFFF010000014">
    <property type="protein sequence ID" value="KAK8870850.1"/>
    <property type="molecule type" value="Genomic_DNA"/>
</dbReference>
<sequence>MSLIISFTPYTFADTSTHITFQIGHTMPGETLDYSAPAKFPDIPTTNSTMENILPILNRIIIHKEAKDFLRPVDPILDKAENYKIIISNPIDLSTILQKANSNDYKKFADFTSDLKLLVTNAMKYNSESHPVHRSAVALSNYINNLLNQLKDSSNMSIIQPNESQYSKEAEKQIGDALNDYNARKKRLMERRQIEQEKPIKMQPQFKKASEKDISILENGIRRLRGTALMSVIEIIENKQFQKSFLPYEVNFEKCDSIKIKKLKKLINHDENSSNKISYVWVPAIPDDLQDIKDKYETEFMNWLKPPPPTSTQ</sequence>
<name>A0ABR2J1I9_9EUKA</name>
<dbReference type="SMART" id="SM00297">
    <property type="entry name" value="BROMO"/>
    <property type="match status" value="1"/>
</dbReference>
<dbReference type="Pfam" id="PF00439">
    <property type="entry name" value="Bromodomain"/>
    <property type="match status" value="1"/>
</dbReference>
<dbReference type="InterPro" id="IPR001487">
    <property type="entry name" value="Bromodomain"/>
</dbReference>
<organism evidence="4 5">
    <name type="scientific">Tritrichomonas musculus</name>
    <dbReference type="NCBI Taxonomy" id="1915356"/>
    <lineage>
        <taxon>Eukaryota</taxon>
        <taxon>Metamonada</taxon>
        <taxon>Parabasalia</taxon>
        <taxon>Tritrichomonadida</taxon>
        <taxon>Tritrichomonadidae</taxon>
        <taxon>Tritrichomonas</taxon>
    </lineage>
</organism>
<reference evidence="4 5" key="1">
    <citation type="submission" date="2024-04" db="EMBL/GenBank/DDBJ databases">
        <title>Tritrichomonas musculus Genome.</title>
        <authorList>
            <person name="Alves-Ferreira E."/>
            <person name="Grigg M."/>
            <person name="Lorenzi H."/>
            <person name="Galac M."/>
        </authorList>
    </citation>
    <scope>NUCLEOTIDE SEQUENCE [LARGE SCALE GENOMIC DNA]</scope>
    <source>
        <strain evidence="4 5">EAF2021</strain>
    </source>
</reference>
<evidence type="ECO:0000313" key="4">
    <source>
        <dbReference type="EMBL" id="KAK8870850.1"/>
    </source>
</evidence>
<comment type="caution">
    <text evidence="4">The sequence shown here is derived from an EMBL/GenBank/DDBJ whole genome shotgun (WGS) entry which is preliminary data.</text>
</comment>
<protein>
    <recommendedName>
        <fullName evidence="3">Bromo domain-containing protein</fullName>
    </recommendedName>
</protein>
<evidence type="ECO:0000313" key="5">
    <source>
        <dbReference type="Proteomes" id="UP001470230"/>
    </source>
</evidence>